<keyword evidence="2" id="KW-1185">Reference proteome</keyword>
<dbReference type="Gene3D" id="2.60.120.380">
    <property type="match status" value="3"/>
</dbReference>
<reference evidence="1 2" key="1">
    <citation type="submission" date="2021-04" db="EMBL/GenBank/DDBJ databases">
        <title>Metabacillus sp. strain KIGAM252 whole genome sequence.</title>
        <authorList>
            <person name="Seo M.-J."/>
            <person name="Cho E.-S."/>
            <person name="Hwang C.Y."/>
            <person name="Yoon D.J."/>
        </authorList>
    </citation>
    <scope>NUCLEOTIDE SEQUENCE [LARGE SCALE GENOMIC DNA]</scope>
    <source>
        <strain evidence="1 2">KIGAM252</strain>
    </source>
</reference>
<organism evidence="1 2">
    <name type="scientific">Metabacillus flavus</name>
    <dbReference type="NCBI Taxonomy" id="2823519"/>
    <lineage>
        <taxon>Bacteria</taxon>
        <taxon>Bacillati</taxon>
        <taxon>Bacillota</taxon>
        <taxon>Bacilli</taxon>
        <taxon>Bacillales</taxon>
        <taxon>Bacillaceae</taxon>
        <taxon>Metabacillus</taxon>
    </lineage>
</organism>
<gene>
    <name evidence="1" type="ORF">J9317_18460</name>
</gene>
<sequence length="498" mass="56404">MKKLFRGLAILSFAIVAMILVDTKVHAQDMILPFNVETNGALTEETKDNTYLIHVPESGRVHFDMTSYVDKETYIALYDLDNKKIFDEYSTGSSLTPARYTRWEDLEAGTYRLKIYDGSWSKDQAGTFKIKTTFASAGNTETEPNNGTIEAQSLPFNKTINGFLSWDNTVDYYKVTVPSSGRVSFDFTSYVDNRTYISLIDEDNNKVFDDYITGTSKNPSKDTRSVDLNKGSYYLKVYDGDDYDRHTGKYVFKAAFSAAGNGDTEPNNGIVEAISLQATKKITGFLAWDDTVDIYKIDVKNPGKVTVDLTSYVDSRTYIEIVNSNNKTISDEYVSGSSINPSKYKKPIMLDAGSYYIKIYDGDDYERHTGKYYLTVALPADKHLGRILIRSNNQYLYNPKGTAVRKLKAQEGLRVYKVLADRYDVGGGNYVKKNKANLFYLGHVWSSSYSMRVYTPEGYSFKSFDPKEPVRVYGLSDGRYNVGGGYYIIAEDYIQFDR</sequence>
<dbReference type="EMBL" id="JAGVRK010000001">
    <property type="protein sequence ID" value="MBS2970730.1"/>
    <property type="molecule type" value="Genomic_DNA"/>
</dbReference>
<comment type="caution">
    <text evidence="1">The sequence shown here is derived from an EMBL/GenBank/DDBJ whole genome shotgun (WGS) entry which is preliminary data.</text>
</comment>
<proteinExistence type="predicted"/>
<dbReference type="Proteomes" id="UP000682403">
    <property type="component" value="Unassembled WGS sequence"/>
</dbReference>
<name>A0ABS5LJ05_9BACI</name>
<evidence type="ECO:0000313" key="2">
    <source>
        <dbReference type="Proteomes" id="UP000682403"/>
    </source>
</evidence>
<dbReference type="RefSeq" id="WP_211561346.1">
    <property type="nucleotide sequence ID" value="NZ_JAGVRK010000001.1"/>
</dbReference>
<dbReference type="SUPFAM" id="SSF89260">
    <property type="entry name" value="Collagen-binding domain"/>
    <property type="match status" value="2"/>
</dbReference>
<protein>
    <submittedName>
        <fullName evidence="1">Uncharacterized protein</fullName>
    </submittedName>
</protein>
<evidence type="ECO:0000313" key="1">
    <source>
        <dbReference type="EMBL" id="MBS2970730.1"/>
    </source>
</evidence>
<accession>A0ABS5LJ05</accession>